<feature type="chain" id="PRO_5026142508" evidence="1">
    <location>
        <begin position="17"/>
        <end position="80"/>
    </location>
</feature>
<evidence type="ECO:0000256" key="1">
    <source>
        <dbReference type="SAM" id="SignalP"/>
    </source>
</evidence>
<gene>
    <name evidence="2" type="ORF">NTEN_LOCUS9110</name>
</gene>
<dbReference type="Proteomes" id="UP000479000">
    <property type="component" value="Unassembled WGS sequence"/>
</dbReference>
<reference evidence="2 3" key="1">
    <citation type="submission" date="2020-02" db="EMBL/GenBank/DDBJ databases">
        <authorList>
            <person name="Ferguson B K."/>
        </authorList>
    </citation>
    <scope>NUCLEOTIDE SEQUENCE [LARGE SCALE GENOMIC DNA]</scope>
</reference>
<keyword evidence="3" id="KW-1185">Reference proteome</keyword>
<proteinExistence type="predicted"/>
<protein>
    <submittedName>
        <fullName evidence="2">Uncharacterized protein</fullName>
    </submittedName>
</protein>
<evidence type="ECO:0000313" key="3">
    <source>
        <dbReference type="Proteomes" id="UP000479000"/>
    </source>
</evidence>
<keyword evidence="1" id="KW-0732">Signal</keyword>
<name>A0A6H5GJV5_9HEMI</name>
<sequence length="80" mass="8696">MAILFALLIFNLELYGSSLMFFFAVPDQSKYYGTSSSSTAATTLPPHLSTDPEIIPKHSNHQLLPLSAGSYSCQKLPGMT</sequence>
<dbReference type="EMBL" id="CADCXU010013533">
    <property type="protein sequence ID" value="CAB0003593.1"/>
    <property type="molecule type" value="Genomic_DNA"/>
</dbReference>
<evidence type="ECO:0000313" key="2">
    <source>
        <dbReference type="EMBL" id="CAB0003593.1"/>
    </source>
</evidence>
<organism evidence="2 3">
    <name type="scientific">Nesidiocoris tenuis</name>
    <dbReference type="NCBI Taxonomy" id="355587"/>
    <lineage>
        <taxon>Eukaryota</taxon>
        <taxon>Metazoa</taxon>
        <taxon>Ecdysozoa</taxon>
        <taxon>Arthropoda</taxon>
        <taxon>Hexapoda</taxon>
        <taxon>Insecta</taxon>
        <taxon>Pterygota</taxon>
        <taxon>Neoptera</taxon>
        <taxon>Paraneoptera</taxon>
        <taxon>Hemiptera</taxon>
        <taxon>Heteroptera</taxon>
        <taxon>Panheteroptera</taxon>
        <taxon>Cimicomorpha</taxon>
        <taxon>Miridae</taxon>
        <taxon>Dicyphina</taxon>
        <taxon>Nesidiocoris</taxon>
    </lineage>
</organism>
<feature type="signal peptide" evidence="1">
    <location>
        <begin position="1"/>
        <end position="16"/>
    </location>
</feature>
<dbReference type="AlphaFoldDB" id="A0A6H5GJV5"/>
<accession>A0A6H5GJV5</accession>